<feature type="domain" description="Nephrocystin 3-like N-terminal" evidence="3">
    <location>
        <begin position="188"/>
        <end position="353"/>
    </location>
</feature>
<dbReference type="Pfam" id="PF24883">
    <property type="entry name" value="NPHP3_N"/>
    <property type="match status" value="1"/>
</dbReference>
<accession>A0A6A5YMM1</accession>
<evidence type="ECO:0000256" key="1">
    <source>
        <dbReference type="ARBA" id="ARBA00022737"/>
    </source>
</evidence>
<dbReference type="EMBL" id="ML977348">
    <property type="protein sequence ID" value="KAF2108345.1"/>
    <property type="molecule type" value="Genomic_DNA"/>
</dbReference>
<evidence type="ECO:0000259" key="2">
    <source>
        <dbReference type="Pfam" id="PF14479"/>
    </source>
</evidence>
<dbReference type="PANTHER" id="PTHR10039">
    <property type="entry name" value="AMELOGENIN"/>
    <property type="match status" value="1"/>
</dbReference>
<dbReference type="Pfam" id="PF14479">
    <property type="entry name" value="HeLo"/>
    <property type="match status" value="1"/>
</dbReference>
<evidence type="ECO:0008006" key="7">
    <source>
        <dbReference type="Google" id="ProtNLM"/>
    </source>
</evidence>
<evidence type="ECO:0000259" key="3">
    <source>
        <dbReference type="Pfam" id="PF24883"/>
    </source>
</evidence>
<keyword evidence="1" id="KW-0677">Repeat</keyword>
<dbReference type="Gene3D" id="1.20.120.1020">
    <property type="entry name" value="Prion-inhibition and propagation, HeLo domain"/>
    <property type="match status" value="1"/>
</dbReference>
<gene>
    <name evidence="5" type="ORF">BDV96DRAFT_504494</name>
</gene>
<protein>
    <recommendedName>
        <fullName evidence="7">NACHT domain-containing protein</fullName>
    </recommendedName>
</protein>
<evidence type="ECO:0000313" key="6">
    <source>
        <dbReference type="Proteomes" id="UP000799770"/>
    </source>
</evidence>
<dbReference type="Proteomes" id="UP000799770">
    <property type="component" value="Unassembled WGS sequence"/>
</dbReference>
<sequence>MAEVAGIVVGVVGLAGLIGAFKDTIDLFNDFADSRDLGRDYEILDAKVDIERTILLQWVDRVNLLRPNYDRRLDDDHTQQALTYFVTKLNQIMPTQDGFSMTDEDIEAIRDLRELKTLLAASLGHRKVVAESTAKHIERVEHACEDRILQTLWYRMMDDRHESLAPAHNRTLQWALEPPSGKEFFWHDLSKWLRCGSGIYWASGKAGSGKSTLMKHVFHHDKTQLLLSQWAEDQDISIAQFFFFNLGTTLQKSQEGLSRALLYQIFSKHHSLIAEALPNMWKQLQATVEDVDLPSPAETKHAFHVITKHSSRLGKFCFFIDGLDEFVGNYLDGIAFIKELAANDNIKIVVSSRPIPDCVASFEGLPTLQLQDLTRDDIRSYVQDVIGSHKYMQRLIDRDPEEAKEIMEDIVTKSSGVFLWVILACRSLISGFSAYDRTSELRKRVDELPPELEQMFDHMLSKIDRRNREQGARLLRMCYTASAGRDRIPDRNRDRIGSGAVSTLTLALMDDGPIDAGRIYTLPKKQKRGLCEEVEGRLRSRCGGLLELAKGICFCRGDGLNGEQHHPKIDTKVTIMHRTVFEFLGSERVWELECLQAPHGSDSYADLSLERLYSAILLYVSTNREQANELLQDALEWGQKSDCENPEGRRNMFWILEGQLNILPRPPGGLLFPQLCAMSSHNTIPGHSHAALILATEVGAVNYVKRHPEFPRKGESTADSCDCPPLLYHAIAGPILQEAGLLPPFLIAGYNTSEMVSLALSSGADPNEKMRIANGPITTPWFFWKQRVTATYIDVSMRLEASEITAAFLKAGAIIDDRTQDWIGKLFLNTSDPLVIKKREELLELVASLKRAKKRRKRPTKGNIADWRR</sequence>
<dbReference type="InterPro" id="IPR056693">
    <property type="entry name" value="DUF7791"/>
</dbReference>
<feature type="domain" description="DUF7791" evidence="4">
    <location>
        <begin position="520"/>
        <end position="592"/>
    </location>
</feature>
<proteinExistence type="predicted"/>
<dbReference type="InterPro" id="IPR056884">
    <property type="entry name" value="NPHP3-like_N"/>
</dbReference>
<feature type="domain" description="Prion-inhibition and propagation HeLo" evidence="2">
    <location>
        <begin position="6"/>
        <end position="80"/>
    </location>
</feature>
<dbReference type="AlphaFoldDB" id="A0A6A5YMM1"/>
<dbReference type="InterPro" id="IPR029498">
    <property type="entry name" value="HeLo_dom"/>
</dbReference>
<evidence type="ECO:0000313" key="5">
    <source>
        <dbReference type="EMBL" id="KAF2108345.1"/>
    </source>
</evidence>
<evidence type="ECO:0000259" key="4">
    <source>
        <dbReference type="Pfam" id="PF25053"/>
    </source>
</evidence>
<organism evidence="5 6">
    <name type="scientific">Lophiotrema nucula</name>
    <dbReference type="NCBI Taxonomy" id="690887"/>
    <lineage>
        <taxon>Eukaryota</taxon>
        <taxon>Fungi</taxon>
        <taxon>Dikarya</taxon>
        <taxon>Ascomycota</taxon>
        <taxon>Pezizomycotina</taxon>
        <taxon>Dothideomycetes</taxon>
        <taxon>Pleosporomycetidae</taxon>
        <taxon>Pleosporales</taxon>
        <taxon>Lophiotremataceae</taxon>
        <taxon>Lophiotrema</taxon>
    </lineage>
</organism>
<dbReference type="OrthoDB" id="443402at2759"/>
<name>A0A6A5YMM1_9PLEO</name>
<keyword evidence="6" id="KW-1185">Reference proteome</keyword>
<dbReference type="PANTHER" id="PTHR10039:SF5">
    <property type="entry name" value="NACHT DOMAIN-CONTAINING PROTEIN"/>
    <property type="match status" value="1"/>
</dbReference>
<dbReference type="Gene3D" id="3.40.50.300">
    <property type="entry name" value="P-loop containing nucleotide triphosphate hydrolases"/>
    <property type="match status" value="1"/>
</dbReference>
<dbReference type="InterPro" id="IPR038305">
    <property type="entry name" value="HeLo_sf"/>
</dbReference>
<dbReference type="InterPro" id="IPR027417">
    <property type="entry name" value="P-loop_NTPase"/>
</dbReference>
<dbReference type="SUPFAM" id="SSF52540">
    <property type="entry name" value="P-loop containing nucleoside triphosphate hydrolases"/>
    <property type="match status" value="1"/>
</dbReference>
<reference evidence="5" key="1">
    <citation type="journal article" date="2020" name="Stud. Mycol.">
        <title>101 Dothideomycetes genomes: a test case for predicting lifestyles and emergence of pathogens.</title>
        <authorList>
            <person name="Haridas S."/>
            <person name="Albert R."/>
            <person name="Binder M."/>
            <person name="Bloem J."/>
            <person name="Labutti K."/>
            <person name="Salamov A."/>
            <person name="Andreopoulos B."/>
            <person name="Baker S."/>
            <person name="Barry K."/>
            <person name="Bills G."/>
            <person name="Bluhm B."/>
            <person name="Cannon C."/>
            <person name="Castanera R."/>
            <person name="Culley D."/>
            <person name="Daum C."/>
            <person name="Ezra D."/>
            <person name="Gonzalez J."/>
            <person name="Henrissat B."/>
            <person name="Kuo A."/>
            <person name="Liang C."/>
            <person name="Lipzen A."/>
            <person name="Lutzoni F."/>
            <person name="Magnuson J."/>
            <person name="Mondo S."/>
            <person name="Nolan M."/>
            <person name="Ohm R."/>
            <person name="Pangilinan J."/>
            <person name="Park H.-J."/>
            <person name="Ramirez L."/>
            <person name="Alfaro M."/>
            <person name="Sun H."/>
            <person name="Tritt A."/>
            <person name="Yoshinaga Y."/>
            <person name="Zwiers L.-H."/>
            <person name="Turgeon B."/>
            <person name="Goodwin S."/>
            <person name="Spatafora J."/>
            <person name="Crous P."/>
            <person name="Grigoriev I."/>
        </authorList>
    </citation>
    <scope>NUCLEOTIDE SEQUENCE</scope>
    <source>
        <strain evidence="5">CBS 627.86</strain>
    </source>
</reference>
<dbReference type="Pfam" id="PF25053">
    <property type="entry name" value="DUF7791"/>
    <property type="match status" value="1"/>
</dbReference>